<dbReference type="SMART" id="SM00530">
    <property type="entry name" value="HTH_XRE"/>
    <property type="match status" value="1"/>
</dbReference>
<dbReference type="InterPro" id="IPR001387">
    <property type="entry name" value="Cro/C1-type_HTH"/>
</dbReference>
<dbReference type="Proteomes" id="UP001177120">
    <property type="component" value="Unassembled WGS sequence"/>
</dbReference>
<organism evidence="4 5">
    <name type="scientific">Polycladomyces zharkentensis</name>
    <dbReference type="NCBI Taxonomy" id="2807616"/>
    <lineage>
        <taxon>Bacteria</taxon>
        <taxon>Bacillati</taxon>
        <taxon>Bacillota</taxon>
        <taxon>Bacilli</taxon>
        <taxon>Bacillales</taxon>
        <taxon>Thermoactinomycetaceae</taxon>
        <taxon>Polycladomyces</taxon>
    </lineage>
</organism>
<feature type="compositionally biased region" description="Polar residues" evidence="2">
    <location>
        <begin position="86"/>
        <end position="95"/>
    </location>
</feature>
<evidence type="ECO:0000256" key="1">
    <source>
        <dbReference type="ARBA" id="ARBA00023125"/>
    </source>
</evidence>
<protein>
    <submittedName>
        <fullName evidence="4">Helix-turn-helix transcriptional regulator</fullName>
    </submittedName>
</protein>
<name>A0ABS2WHV6_9BACL</name>
<dbReference type="Pfam" id="PF01381">
    <property type="entry name" value="HTH_3"/>
    <property type="match status" value="1"/>
</dbReference>
<evidence type="ECO:0000313" key="5">
    <source>
        <dbReference type="Proteomes" id="UP001177120"/>
    </source>
</evidence>
<sequence>MKNIALRSARLEKGLTQDELAKMLGYKGRQSISNWENGYVEPPLKVAIKVSKILGKDLEYLFSCYKVQETHTNNVTQDESLDSGPVQLSNVHSIP</sequence>
<feature type="region of interest" description="Disordered" evidence="2">
    <location>
        <begin position="73"/>
        <end position="95"/>
    </location>
</feature>
<dbReference type="RefSeq" id="WP_205493832.1">
    <property type="nucleotide sequence ID" value="NZ_JAFHAP010000006.1"/>
</dbReference>
<evidence type="ECO:0000256" key="2">
    <source>
        <dbReference type="SAM" id="MobiDB-lite"/>
    </source>
</evidence>
<dbReference type="Gene3D" id="1.10.260.40">
    <property type="entry name" value="lambda repressor-like DNA-binding domains"/>
    <property type="match status" value="1"/>
</dbReference>
<dbReference type="PANTHER" id="PTHR46558">
    <property type="entry name" value="TRACRIPTIONAL REGULATORY PROTEIN-RELATED-RELATED"/>
    <property type="match status" value="1"/>
</dbReference>
<evidence type="ECO:0000259" key="3">
    <source>
        <dbReference type="PROSITE" id="PS50943"/>
    </source>
</evidence>
<dbReference type="SUPFAM" id="SSF47413">
    <property type="entry name" value="lambda repressor-like DNA-binding domains"/>
    <property type="match status" value="1"/>
</dbReference>
<dbReference type="PANTHER" id="PTHR46558:SF4">
    <property type="entry name" value="DNA-BIDING PHAGE PROTEIN"/>
    <property type="match status" value="1"/>
</dbReference>
<keyword evidence="5" id="KW-1185">Reference proteome</keyword>
<gene>
    <name evidence="4" type="ORF">JQC72_06270</name>
</gene>
<feature type="domain" description="HTH cro/C1-type" evidence="3">
    <location>
        <begin position="6"/>
        <end position="61"/>
    </location>
</feature>
<dbReference type="PROSITE" id="PS50943">
    <property type="entry name" value="HTH_CROC1"/>
    <property type="match status" value="1"/>
</dbReference>
<accession>A0ABS2WHV6</accession>
<proteinExistence type="predicted"/>
<comment type="caution">
    <text evidence="4">The sequence shown here is derived from an EMBL/GenBank/DDBJ whole genome shotgun (WGS) entry which is preliminary data.</text>
</comment>
<evidence type="ECO:0000313" key="4">
    <source>
        <dbReference type="EMBL" id="MBN2909127.1"/>
    </source>
</evidence>
<dbReference type="EMBL" id="JAFHAP010000006">
    <property type="protein sequence ID" value="MBN2909127.1"/>
    <property type="molecule type" value="Genomic_DNA"/>
</dbReference>
<reference evidence="4" key="1">
    <citation type="journal article" date="2024" name="Int. J. Syst. Evol. Microbiol.">
        <title>Polycladomyces zharkentensis sp. nov., a novel thermophilic cellulose- and starch-degrading member of the Bacillota from a geothermal aquifer in Kazakhstan.</title>
        <authorList>
            <person name="Mashzhan A."/>
            <person name="Kistaubayeva A."/>
            <person name="Javier-Lopez R."/>
            <person name="Bissenova U."/>
            <person name="Bissenbay A."/>
            <person name="Birkeland N.K."/>
        </authorList>
    </citation>
    <scope>NUCLEOTIDE SEQUENCE</scope>
    <source>
        <strain evidence="4">ZKZ2T</strain>
    </source>
</reference>
<keyword evidence="1" id="KW-0238">DNA-binding</keyword>
<dbReference type="CDD" id="cd00093">
    <property type="entry name" value="HTH_XRE"/>
    <property type="match status" value="1"/>
</dbReference>
<dbReference type="InterPro" id="IPR010982">
    <property type="entry name" value="Lambda_DNA-bd_dom_sf"/>
</dbReference>